<evidence type="ECO:0000256" key="11">
    <source>
        <dbReference type="ARBA" id="ARBA00048841"/>
    </source>
</evidence>
<dbReference type="NCBIfam" id="NF005290">
    <property type="entry name" value="PRK06813.1"/>
    <property type="match status" value="1"/>
</dbReference>
<feature type="binding site" evidence="13">
    <location>
        <position position="118"/>
    </location>
    <ligand>
        <name>NADPH</name>
        <dbReference type="ChEBI" id="CHEBI:57783"/>
    </ligand>
</feature>
<dbReference type="Gene3D" id="3.30.360.10">
    <property type="entry name" value="Dihydrodipicolinate Reductase, domain 2"/>
    <property type="match status" value="1"/>
</dbReference>
<evidence type="ECO:0000256" key="12">
    <source>
        <dbReference type="PIRSR" id="PIRSR036497-1"/>
    </source>
</evidence>
<organism evidence="18 19">
    <name type="scientific">Niallia nealsonii</name>
    <dbReference type="NCBI Taxonomy" id="115979"/>
    <lineage>
        <taxon>Bacteria</taxon>
        <taxon>Bacillati</taxon>
        <taxon>Bacillota</taxon>
        <taxon>Bacilli</taxon>
        <taxon>Bacillales</taxon>
        <taxon>Bacillaceae</taxon>
        <taxon>Niallia</taxon>
    </lineage>
</organism>
<accession>A0A2N0Z800</accession>
<dbReference type="InterPro" id="IPR001342">
    <property type="entry name" value="HDH_cat"/>
</dbReference>
<dbReference type="SUPFAM" id="SSF55347">
    <property type="entry name" value="Glyceraldehyde-3-phosphate dehydrogenase-like, C-terminal domain"/>
    <property type="match status" value="1"/>
</dbReference>
<dbReference type="InterPro" id="IPR022697">
    <property type="entry name" value="HDH_short"/>
</dbReference>
<evidence type="ECO:0000256" key="9">
    <source>
        <dbReference type="ARBA" id="ARBA00023053"/>
    </source>
</evidence>
<dbReference type="InterPro" id="IPR005106">
    <property type="entry name" value="Asp/hSer_DH_NAD-bd"/>
</dbReference>
<dbReference type="InterPro" id="IPR019811">
    <property type="entry name" value="HDH_CS"/>
</dbReference>
<evidence type="ECO:0000256" key="1">
    <source>
        <dbReference type="ARBA" id="ARBA00005056"/>
    </source>
</evidence>
<dbReference type="Pfam" id="PF03447">
    <property type="entry name" value="NAD_binding_3"/>
    <property type="match status" value="1"/>
</dbReference>
<dbReference type="PANTHER" id="PTHR43331">
    <property type="entry name" value="HOMOSERINE DEHYDROGENASE"/>
    <property type="match status" value="1"/>
</dbReference>
<evidence type="ECO:0000313" key="18">
    <source>
        <dbReference type="EMBL" id="PKG25650.1"/>
    </source>
</evidence>
<dbReference type="GO" id="GO:0050661">
    <property type="term" value="F:NADP binding"/>
    <property type="evidence" value="ECO:0007669"/>
    <property type="project" value="InterPro"/>
</dbReference>
<evidence type="ECO:0000256" key="5">
    <source>
        <dbReference type="ARBA" id="ARBA00013376"/>
    </source>
</evidence>
<dbReference type="SUPFAM" id="SSF51735">
    <property type="entry name" value="NAD(P)-binding Rossmann-fold domains"/>
    <property type="match status" value="1"/>
</dbReference>
<dbReference type="PANTHER" id="PTHR43331:SF1">
    <property type="entry name" value="HOMOSERINE DEHYDROGENASE"/>
    <property type="match status" value="1"/>
</dbReference>
<dbReference type="GO" id="GO:0004412">
    <property type="term" value="F:homoserine dehydrogenase activity"/>
    <property type="evidence" value="ECO:0007669"/>
    <property type="project" value="UniProtKB-EC"/>
</dbReference>
<comment type="pathway">
    <text evidence="2 14">Amino-acid biosynthesis; L-methionine biosynthesis via de novo pathway; L-homoserine from L-aspartate: step 3/3.</text>
</comment>
<dbReference type="UniPathway" id="UPA00050">
    <property type="reaction ID" value="UER00063"/>
</dbReference>
<protein>
    <recommendedName>
        <fullName evidence="5 14">Homoserine dehydrogenase</fullName>
        <ecNumber evidence="4 14">1.1.1.3</ecNumber>
    </recommendedName>
</protein>
<dbReference type="EC" id="1.1.1.3" evidence="4 14"/>
<evidence type="ECO:0000256" key="14">
    <source>
        <dbReference type="RuleBase" id="RU000579"/>
    </source>
</evidence>
<keyword evidence="8 14" id="KW-0560">Oxidoreductase</keyword>
<comment type="caution">
    <text evidence="18">The sequence shown here is derived from an EMBL/GenBank/DDBJ whole genome shotgun (WGS) entry which is preliminary data.</text>
</comment>
<dbReference type="Gene3D" id="3.40.50.720">
    <property type="entry name" value="NAD(P)-binding Rossmann-like Domain"/>
    <property type="match status" value="1"/>
</dbReference>
<dbReference type="UniPathway" id="UPA00051">
    <property type="reaction ID" value="UER00465"/>
</dbReference>
<dbReference type="EMBL" id="PISE01000002">
    <property type="protein sequence ID" value="PKG25650.1"/>
    <property type="molecule type" value="Genomic_DNA"/>
</dbReference>
<evidence type="ECO:0000256" key="6">
    <source>
        <dbReference type="ARBA" id="ARBA00022605"/>
    </source>
</evidence>
<feature type="domain" description="Aspartate/homoserine dehydrogenase NAD-binding" evidence="17">
    <location>
        <begin position="4"/>
        <end position="141"/>
    </location>
</feature>
<evidence type="ECO:0000256" key="2">
    <source>
        <dbReference type="ARBA" id="ARBA00005062"/>
    </source>
</evidence>
<keyword evidence="19" id="KW-1185">Reference proteome</keyword>
<evidence type="ECO:0000259" key="17">
    <source>
        <dbReference type="Pfam" id="PF03447"/>
    </source>
</evidence>
<evidence type="ECO:0000256" key="10">
    <source>
        <dbReference type="ARBA" id="ARBA00023167"/>
    </source>
</evidence>
<keyword evidence="9" id="KW-0915">Sodium</keyword>
<keyword evidence="10 14" id="KW-0486">Methionine biosynthesis</keyword>
<keyword evidence="6 14" id="KW-0028">Amino-acid biosynthesis</keyword>
<name>A0A2N0Z800_9BACI</name>
<feature type="active site" description="Proton donor" evidence="12">
    <location>
        <position position="218"/>
    </location>
</feature>
<evidence type="ECO:0000256" key="4">
    <source>
        <dbReference type="ARBA" id="ARBA00013213"/>
    </source>
</evidence>
<feature type="domain" description="Homoserine dehydrogenase catalytic" evidence="16">
    <location>
        <begin position="150"/>
        <end position="328"/>
    </location>
</feature>
<comment type="pathway">
    <text evidence="1 14">Amino-acid biosynthesis; L-threonine biosynthesis; L-threonine from L-aspartate: step 3/5.</text>
</comment>
<comment type="similarity">
    <text evidence="3 15">Belongs to the homoserine dehydrogenase family.</text>
</comment>
<evidence type="ECO:0000256" key="13">
    <source>
        <dbReference type="PIRSR" id="PIRSR036497-2"/>
    </source>
</evidence>
<dbReference type="PIRSF" id="PIRSF036497">
    <property type="entry name" value="HDH_short"/>
    <property type="match status" value="1"/>
</dbReference>
<dbReference type="FunFam" id="3.30.360.10:FF:000005">
    <property type="entry name" value="Homoserine dehydrogenase"/>
    <property type="match status" value="1"/>
</dbReference>
<dbReference type="GO" id="GO:0009086">
    <property type="term" value="P:methionine biosynthetic process"/>
    <property type="evidence" value="ECO:0007669"/>
    <property type="project" value="UniProtKB-KW"/>
</dbReference>
<dbReference type="PROSITE" id="PS01042">
    <property type="entry name" value="HOMOSER_DHGENASE"/>
    <property type="match status" value="1"/>
</dbReference>
<evidence type="ECO:0000313" key="19">
    <source>
        <dbReference type="Proteomes" id="UP000233375"/>
    </source>
</evidence>
<evidence type="ECO:0000256" key="8">
    <source>
        <dbReference type="ARBA" id="ARBA00023002"/>
    </source>
</evidence>
<dbReference type="InterPro" id="IPR036291">
    <property type="entry name" value="NAD(P)-bd_dom_sf"/>
</dbReference>
<evidence type="ECO:0000256" key="15">
    <source>
        <dbReference type="RuleBase" id="RU004171"/>
    </source>
</evidence>
<evidence type="ECO:0000256" key="7">
    <source>
        <dbReference type="ARBA" id="ARBA00022697"/>
    </source>
</evidence>
<feature type="binding site" evidence="13">
    <location>
        <position position="203"/>
    </location>
    <ligand>
        <name>L-homoserine</name>
        <dbReference type="ChEBI" id="CHEBI:57476"/>
    </ligand>
</feature>
<dbReference type="AlphaFoldDB" id="A0A2N0Z800"/>
<comment type="catalytic activity">
    <reaction evidence="11">
        <text>L-homoserine + NADP(+) = L-aspartate 4-semialdehyde + NADPH + H(+)</text>
        <dbReference type="Rhea" id="RHEA:15761"/>
        <dbReference type="ChEBI" id="CHEBI:15378"/>
        <dbReference type="ChEBI" id="CHEBI:57476"/>
        <dbReference type="ChEBI" id="CHEBI:57783"/>
        <dbReference type="ChEBI" id="CHEBI:58349"/>
        <dbReference type="ChEBI" id="CHEBI:537519"/>
        <dbReference type="EC" id="1.1.1.3"/>
    </reaction>
    <physiologicalReaction direction="right-to-left" evidence="11">
        <dbReference type="Rhea" id="RHEA:15763"/>
    </physiologicalReaction>
</comment>
<gene>
    <name evidence="18" type="ORF">CWS01_00525</name>
</gene>
<keyword evidence="7 14" id="KW-0791">Threonine biosynthesis</keyword>
<dbReference type="Pfam" id="PF00742">
    <property type="entry name" value="Homoserine_dh"/>
    <property type="match status" value="1"/>
</dbReference>
<dbReference type="Proteomes" id="UP000233375">
    <property type="component" value="Unassembled WGS sequence"/>
</dbReference>
<evidence type="ECO:0000259" key="16">
    <source>
        <dbReference type="Pfam" id="PF00742"/>
    </source>
</evidence>
<sequence length="332" mass="35717">MITGYGIVAKELIKLLSEKQELLIDTYKISFKVTAIVGSKGMIYEEAGLDLPKLLQYGAGSTALMRYAREQRLSLQPPIFREDMLIECSPTDVQTGGAALEYIKNALQANMNIVSVSKGALVCAMPELLKMAKEKECKIKYSGATAAALPTLDIGEFSLAGCKITKIEGILNGTSNFILTKMSEENKSFEAALQIAQESGIAEANPDLDIKGIDSACKILLLANGLLGSQLTLEDIAIQGIMEVTKRDIQHAKINGNDIKLIASASLANRDVRVEVKPKIIKSDNPLIDVKGTNKGILFYTEEMGTICCTGGASHPKGAAAAALKDMINLYR</sequence>
<keyword evidence="13 14" id="KW-0521">NADP</keyword>
<proteinExistence type="inferred from homology"/>
<evidence type="ECO:0000256" key="3">
    <source>
        <dbReference type="ARBA" id="ARBA00006753"/>
    </source>
</evidence>
<reference evidence="18 19" key="1">
    <citation type="journal article" date="2003" name="Int. J. Syst. Evol. Microbiol.">
        <title>Bacillus nealsonii sp. nov., isolated from a spacecraft-assembly facility, whose spores are gamma-radiation resistant.</title>
        <authorList>
            <person name="Venkateswaran K."/>
            <person name="Kempf M."/>
            <person name="Chen F."/>
            <person name="Satomi M."/>
            <person name="Nicholson W."/>
            <person name="Kern R."/>
        </authorList>
    </citation>
    <scope>NUCLEOTIDE SEQUENCE [LARGE SCALE GENOMIC DNA]</scope>
    <source>
        <strain evidence="18 19">FO-92</strain>
    </source>
</reference>
<dbReference type="GO" id="GO:0009088">
    <property type="term" value="P:threonine biosynthetic process"/>
    <property type="evidence" value="ECO:0007669"/>
    <property type="project" value="UniProtKB-UniPathway"/>
</dbReference>